<keyword evidence="3" id="KW-0408">Iron</keyword>
<evidence type="ECO:0000256" key="1">
    <source>
        <dbReference type="ARBA" id="ARBA00022714"/>
    </source>
</evidence>
<dbReference type="GO" id="GO:0051537">
    <property type="term" value="F:2 iron, 2 sulfur cluster binding"/>
    <property type="evidence" value="ECO:0007669"/>
    <property type="project" value="UniProtKB-KW"/>
</dbReference>
<keyword evidence="1" id="KW-0001">2Fe-2S</keyword>
<gene>
    <name evidence="6" type="ORF">C1J01_30510</name>
</gene>
<dbReference type="SUPFAM" id="SSF54292">
    <property type="entry name" value="2Fe-2S ferredoxin-like"/>
    <property type="match status" value="1"/>
</dbReference>
<evidence type="ECO:0000313" key="7">
    <source>
        <dbReference type="Proteomes" id="UP000249304"/>
    </source>
</evidence>
<organism evidence="6 7">
    <name type="scientific">Nonomuraea aridisoli</name>
    <dbReference type="NCBI Taxonomy" id="2070368"/>
    <lineage>
        <taxon>Bacteria</taxon>
        <taxon>Bacillati</taxon>
        <taxon>Actinomycetota</taxon>
        <taxon>Actinomycetes</taxon>
        <taxon>Streptosporangiales</taxon>
        <taxon>Streptosporangiaceae</taxon>
        <taxon>Nonomuraea</taxon>
    </lineage>
</organism>
<dbReference type="PANTHER" id="PTHR44379:SF6">
    <property type="entry name" value="BLR6046 PROTEIN"/>
    <property type="match status" value="1"/>
</dbReference>
<keyword evidence="2" id="KW-0479">Metal-binding</keyword>
<keyword evidence="7" id="KW-1185">Reference proteome</keyword>
<evidence type="ECO:0000256" key="2">
    <source>
        <dbReference type="ARBA" id="ARBA00022723"/>
    </source>
</evidence>
<comment type="caution">
    <text evidence="6">The sequence shown here is derived from an EMBL/GenBank/DDBJ whole genome shotgun (WGS) entry which is preliminary data.</text>
</comment>
<dbReference type="InterPro" id="IPR002888">
    <property type="entry name" value="2Fe-2S-bd"/>
</dbReference>
<dbReference type="AlphaFoldDB" id="A0A2W2DMQ0"/>
<proteinExistence type="predicted"/>
<dbReference type="PROSITE" id="PS51085">
    <property type="entry name" value="2FE2S_FER_2"/>
    <property type="match status" value="1"/>
</dbReference>
<dbReference type="GO" id="GO:0046872">
    <property type="term" value="F:metal ion binding"/>
    <property type="evidence" value="ECO:0007669"/>
    <property type="project" value="UniProtKB-KW"/>
</dbReference>
<reference evidence="6 7" key="1">
    <citation type="submission" date="2018-01" db="EMBL/GenBank/DDBJ databases">
        <title>Draft genome sequence of Nonomuraea sp. KC333.</title>
        <authorList>
            <person name="Sahin N."/>
            <person name="Saygin H."/>
            <person name="Ay H."/>
        </authorList>
    </citation>
    <scope>NUCLEOTIDE SEQUENCE [LARGE SCALE GENOMIC DNA]</scope>
    <source>
        <strain evidence="6 7">KC333</strain>
    </source>
</reference>
<dbReference type="Pfam" id="PF00111">
    <property type="entry name" value="Fer2"/>
    <property type="match status" value="1"/>
</dbReference>
<dbReference type="OrthoDB" id="159930at2"/>
<keyword evidence="4" id="KW-0411">Iron-sulfur</keyword>
<evidence type="ECO:0000313" key="6">
    <source>
        <dbReference type="EMBL" id="PZG13242.1"/>
    </source>
</evidence>
<dbReference type="PANTHER" id="PTHR44379">
    <property type="entry name" value="OXIDOREDUCTASE WITH IRON-SULFUR SUBUNIT"/>
    <property type="match status" value="1"/>
</dbReference>
<dbReference type="InterPro" id="IPR001041">
    <property type="entry name" value="2Fe-2S_ferredoxin-type"/>
</dbReference>
<dbReference type="RefSeq" id="WP_111182439.1">
    <property type="nucleotide sequence ID" value="NZ_POUD01000162.1"/>
</dbReference>
<dbReference type="Gene3D" id="1.10.150.120">
    <property type="entry name" value="[2Fe-2S]-binding domain"/>
    <property type="match status" value="1"/>
</dbReference>
<dbReference type="Gene3D" id="3.10.20.30">
    <property type="match status" value="1"/>
</dbReference>
<dbReference type="GO" id="GO:0016491">
    <property type="term" value="F:oxidoreductase activity"/>
    <property type="evidence" value="ECO:0007669"/>
    <property type="project" value="InterPro"/>
</dbReference>
<dbReference type="InterPro" id="IPR036884">
    <property type="entry name" value="2Fe-2S-bd_dom_sf"/>
</dbReference>
<dbReference type="InterPro" id="IPR012675">
    <property type="entry name" value="Beta-grasp_dom_sf"/>
</dbReference>
<dbReference type="InterPro" id="IPR036010">
    <property type="entry name" value="2Fe-2S_ferredoxin-like_sf"/>
</dbReference>
<protein>
    <submittedName>
        <fullName evidence="6">(2Fe-2S)-binding protein</fullName>
    </submittedName>
</protein>
<dbReference type="InterPro" id="IPR051452">
    <property type="entry name" value="Diverse_Oxidoreductases"/>
</dbReference>
<name>A0A2W2DMQ0_9ACTN</name>
<dbReference type="Pfam" id="PF01799">
    <property type="entry name" value="Fer2_2"/>
    <property type="match status" value="1"/>
</dbReference>
<evidence type="ECO:0000256" key="4">
    <source>
        <dbReference type="ARBA" id="ARBA00023014"/>
    </source>
</evidence>
<dbReference type="EMBL" id="POUD01000162">
    <property type="protein sequence ID" value="PZG13242.1"/>
    <property type="molecule type" value="Genomic_DNA"/>
</dbReference>
<dbReference type="SUPFAM" id="SSF47741">
    <property type="entry name" value="CO dehydrogenase ISP C-domain like"/>
    <property type="match status" value="1"/>
</dbReference>
<evidence type="ECO:0000256" key="3">
    <source>
        <dbReference type="ARBA" id="ARBA00023004"/>
    </source>
</evidence>
<feature type="domain" description="2Fe-2S ferredoxin-type" evidence="5">
    <location>
        <begin position="1"/>
        <end position="76"/>
    </location>
</feature>
<dbReference type="Proteomes" id="UP000249304">
    <property type="component" value="Unassembled WGS sequence"/>
</dbReference>
<accession>A0A2W2DMQ0</accession>
<sequence>MTRLTVNGTPMEAVSDPGTPLLDVLRGEMGLTGTRFGCGLEACGACFVLLDGRPVASCTTPLSVAEGRDVVTIEGLAPGDELHPVQRAILDEQAGQCGFCLSGIMVSAAALLARDPHPDEEAVVAALDRNLCRCGVHRRVVRAVLKAAGEVTR</sequence>
<evidence type="ECO:0000259" key="5">
    <source>
        <dbReference type="PROSITE" id="PS51085"/>
    </source>
</evidence>